<feature type="non-terminal residue" evidence="2">
    <location>
        <position position="201"/>
    </location>
</feature>
<dbReference type="STRING" id="45351.A7RIN9"/>
<sequence length="201" mass="22898">VFIGNTNQMSVARQTFKMPITTHAIRVLPVAYHGRAAMRLELYGCQTSSCNASVGMEYGYYLPSNIYSSSEEEKKVYGPSLARLSSAVGEAWTAMQNDAYQWLQVDFNSMQNVKYIATQGKVGTQERVKSYNLKHGNEQSTLKFIEENGKVKVFAGNMDENNISINFFNREIQTRHVKIIPISWYHRVSLRVDFYGCKHGE</sequence>
<gene>
    <name evidence="2" type="ORF">NEMVEDRAFT_v1g82509</name>
</gene>
<dbReference type="Pfam" id="PF00754">
    <property type="entry name" value="F5_F8_type_C"/>
    <property type="match status" value="1"/>
</dbReference>
<evidence type="ECO:0000313" key="2">
    <source>
        <dbReference type="EMBL" id="EDO48832.1"/>
    </source>
</evidence>
<dbReference type="InParanoid" id="A7RIN9"/>
<feature type="domain" description="F5/8 type C" evidence="1">
    <location>
        <begin position="50"/>
        <end position="197"/>
    </location>
</feature>
<dbReference type="FunFam" id="2.60.120.260:FF:000016">
    <property type="entry name" value="Contactin-associated protein-like 4 isoform 1"/>
    <property type="match status" value="1"/>
</dbReference>
<keyword evidence="3" id="KW-1185">Reference proteome</keyword>
<dbReference type="PhylomeDB" id="A7RIN9"/>
<dbReference type="InterPro" id="IPR008979">
    <property type="entry name" value="Galactose-bd-like_sf"/>
</dbReference>
<proteinExistence type="predicted"/>
<dbReference type="HOGENOM" id="CLU_030066_1_0_1"/>
<dbReference type="PANTHER" id="PTHR24543:SF325">
    <property type="entry name" value="F5_8 TYPE C DOMAIN-CONTAINING PROTEIN"/>
    <property type="match status" value="1"/>
</dbReference>
<evidence type="ECO:0000259" key="1">
    <source>
        <dbReference type="PROSITE" id="PS50022"/>
    </source>
</evidence>
<dbReference type="PROSITE" id="PS50022">
    <property type="entry name" value="FA58C_3"/>
    <property type="match status" value="2"/>
</dbReference>
<dbReference type="PANTHER" id="PTHR24543">
    <property type="entry name" value="MULTICOPPER OXIDASE-RELATED"/>
    <property type="match status" value="1"/>
</dbReference>
<organism evidence="2 3">
    <name type="scientific">Nematostella vectensis</name>
    <name type="common">Starlet sea anemone</name>
    <dbReference type="NCBI Taxonomy" id="45351"/>
    <lineage>
        <taxon>Eukaryota</taxon>
        <taxon>Metazoa</taxon>
        <taxon>Cnidaria</taxon>
        <taxon>Anthozoa</taxon>
        <taxon>Hexacorallia</taxon>
        <taxon>Actiniaria</taxon>
        <taxon>Edwardsiidae</taxon>
        <taxon>Nematostella</taxon>
    </lineage>
</organism>
<dbReference type="PROSITE" id="PS01286">
    <property type="entry name" value="FA58C_2"/>
    <property type="match status" value="1"/>
</dbReference>
<dbReference type="SUPFAM" id="SSF49785">
    <property type="entry name" value="Galactose-binding domain-like"/>
    <property type="match status" value="2"/>
</dbReference>
<evidence type="ECO:0000313" key="3">
    <source>
        <dbReference type="Proteomes" id="UP000001593"/>
    </source>
</evidence>
<dbReference type="SMART" id="SM00231">
    <property type="entry name" value="FA58C"/>
    <property type="match status" value="1"/>
</dbReference>
<dbReference type="InterPro" id="IPR000421">
    <property type="entry name" value="FA58C"/>
</dbReference>
<feature type="domain" description="F5/8 type C" evidence="1">
    <location>
        <begin position="1"/>
        <end position="45"/>
    </location>
</feature>
<dbReference type="Proteomes" id="UP000001593">
    <property type="component" value="Unassembled WGS sequence"/>
</dbReference>
<protein>
    <recommendedName>
        <fullName evidence="1">F5/8 type C domain-containing protein</fullName>
    </recommendedName>
</protein>
<dbReference type="Gene3D" id="2.60.120.260">
    <property type="entry name" value="Galactose-binding domain-like"/>
    <property type="match status" value="2"/>
</dbReference>
<dbReference type="AlphaFoldDB" id="A7RIN9"/>
<reference evidence="2 3" key="1">
    <citation type="journal article" date="2007" name="Science">
        <title>Sea anemone genome reveals ancestral eumetazoan gene repertoire and genomic organization.</title>
        <authorList>
            <person name="Putnam N.H."/>
            <person name="Srivastava M."/>
            <person name="Hellsten U."/>
            <person name="Dirks B."/>
            <person name="Chapman J."/>
            <person name="Salamov A."/>
            <person name="Terry A."/>
            <person name="Shapiro H."/>
            <person name="Lindquist E."/>
            <person name="Kapitonov V.V."/>
            <person name="Jurka J."/>
            <person name="Genikhovich G."/>
            <person name="Grigoriev I.V."/>
            <person name="Lucas S.M."/>
            <person name="Steele R.E."/>
            <person name="Finnerty J.R."/>
            <person name="Technau U."/>
            <person name="Martindale M.Q."/>
            <person name="Rokhsar D.S."/>
        </authorList>
    </citation>
    <scope>NUCLEOTIDE SEQUENCE [LARGE SCALE GENOMIC DNA]</scope>
    <source>
        <strain evidence="3">CH2 X CH6</strain>
    </source>
</reference>
<dbReference type="CDD" id="cd00057">
    <property type="entry name" value="FA58C"/>
    <property type="match status" value="1"/>
</dbReference>
<accession>A7RIN9</accession>
<name>A7RIN9_NEMVE</name>
<dbReference type="OMA" id="MPITTHA"/>
<dbReference type="PROSITE" id="PS01285">
    <property type="entry name" value="FA58C_1"/>
    <property type="match status" value="1"/>
</dbReference>
<dbReference type="EMBL" id="DS469512">
    <property type="protein sequence ID" value="EDO48832.1"/>
    <property type="molecule type" value="Genomic_DNA"/>
</dbReference>